<dbReference type="OMA" id="WAWYLAC"/>
<keyword evidence="2" id="KW-0472">Membrane</keyword>
<feature type="transmembrane region" description="Helical" evidence="2">
    <location>
        <begin position="238"/>
        <end position="255"/>
    </location>
</feature>
<feature type="transmembrane region" description="Helical" evidence="2">
    <location>
        <begin position="484"/>
        <end position="507"/>
    </location>
</feature>
<dbReference type="OrthoDB" id="207378at2759"/>
<feature type="transmembrane region" description="Helical" evidence="2">
    <location>
        <begin position="154"/>
        <end position="174"/>
    </location>
</feature>
<dbReference type="AlphaFoldDB" id="A0A7M7NS72"/>
<keyword evidence="5" id="KW-1185">Reference proteome</keyword>
<feature type="transmembrane region" description="Helical" evidence="2">
    <location>
        <begin position="194"/>
        <end position="218"/>
    </location>
</feature>
<feature type="transmembrane region" description="Helical" evidence="2">
    <location>
        <begin position="513"/>
        <end position="542"/>
    </location>
</feature>
<proteinExistence type="predicted"/>
<dbReference type="PANTHER" id="PTHR11161">
    <property type="entry name" value="O-ACYLTRANSFERASE"/>
    <property type="match status" value="1"/>
</dbReference>
<keyword evidence="2" id="KW-1133">Transmembrane helix</keyword>
<feature type="transmembrane region" description="Helical" evidence="2">
    <location>
        <begin position="334"/>
        <end position="355"/>
    </location>
</feature>
<evidence type="ECO:0000259" key="3">
    <source>
        <dbReference type="Pfam" id="PF01757"/>
    </source>
</evidence>
<dbReference type="GeneID" id="100888821"/>
<feature type="transmembrane region" description="Helical" evidence="2">
    <location>
        <begin position="410"/>
        <end position="434"/>
    </location>
</feature>
<dbReference type="RefSeq" id="XP_030840749.1">
    <property type="nucleotide sequence ID" value="XM_030984889.1"/>
</dbReference>
<dbReference type="InterPro" id="IPR002656">
    <property type="entry name" value="Acyl_transf_3_dom"/>
</dbReference>
<dbReference type="InParanoid" id="A0A7M7NS72"/>
<evidence type="ECO:0000256" key="2">
    <source>
        <dbReference type="SAM" id="Phobius"/>
    </source>
</evidence>
<reference evidence="5" key="1">
    <citation type="submission" date="2015-02" db="EMBL/GenBank/DDBJ databases">
        <title>Genome sequencing for Strongylocentrotus purpuratus.</title>
        <authorList>
            <person name="Murali S."/>
            <person name="Liu Y."/>
            <person name="Vee V."/>
            <person name="English A."/>
            <person name="Wang M."/>
            <person name="Skinner E."/>
            <person name="Han Y."/>
            <person name="Muzny D.M."/>
            <person name="Worley K.C."/>
            <person name="Gibbs R.A."/>
        </authorList>
    </citation>
    <scope>NUCLEOTIDE SEQUENCE</scope>
</reference>
<reference evidence="4" key="2">
    <citation type="submission" date="2021-01" db="UniProtKB">
        <authorList>
            <consortium name="EnsemblMetazoa"/>
        </authorList>
    </citation>
    <scope>IDENTIFICATION</scope>
</reference>
<feature type="domain" description="Acyltransferase 3" evidence="3">
    <location>
        <begin position="151"/>
        <end position="536"/>
    </location>
</feature>
<dbReference type="KEGG" id="spu:100888821"/>
<dbReference type="InterPro" id="IPR052728">
    <property type="entry name" value="O2_lipid_transport_reg"/>
</dbReference>
<dbReference type="GO" id="GO:0016747">
    <property type="term" value="F:acyltransferase activity, transferring groups other than amino-acyl groups"/>
    <property type="evidence" value="ECO:0007669"/>
    <property type="project" value="InterPro"/>
</dbReference>
<feature type="transmembrane region" description="Helical" evidence="2">
    <location>
        <begin position="454"/>
        <end position="472"/>
    </location>
</feature>
<name>A0A7M7NS72_STRPU</name>
<evidence type="ECO:0000256" key="1">
    <source>
        <dbReference type="SAM" id="MobiDB-lite"/>
    </source>
</evidence>
<accession>A0A7M7NS72</accession>
<evidence type="ECO:0000313" key="4">
    <source>
        <dbReference type="EnsemblMetazoa" id="XP_030840749"/>
    </source>
</evidence>
<keyword evidence="2" id="KW-0812">Transmembrane</keyword>
<dbReference type="PANTHER" id="PTHR11161:SF0">
    <property type="entry name" value="O-ACYLTRANSFERASE LIKE PROTEIN"/>
    <property type="match status" value="1"/>
</dbReference>
<dbReference type="Pfam" id="PF01757">
    <property type="entry name" value="Acyl_transf_3"/>
    <property type="match status" value="1"/>
</dbReference>
<feature type="region of interest" description="Disordered" evidence="1">
    <location>
        <begin position="42"/>
        <end position="82"/>
    </location>
</feature>
<evidence type="ECO:0000313" key="5">
    <source>
        <dbReference type="Proteomes" id="UP000007110"/>
    </source>
</evidence>
<organism evidence="4 5">
    <name type="scientific">Strongylocentrotus purpuratus</name>
    <name type="common">Purple sea urchin</name>
    <dbReference type="NCBI Taxonomy" id="7668"/>
    <lineage>
        <taxon>Eukaryota</taxon>
        <taxon>Metazoa</taxon>
        <taxon>Echinodermata</taxon>
        <taxon>Eleutherozoa</taxon>
        <taxon>Echinozoa</taxon>
        <taxon>Echinoidea</taxon>
        <taxon>Euechinoidea</taxon>
        <taxon>Echinacea</taxon>
        <taxon>Camarodonta</taxon>
        <taxon>Echinidea</taxon>
        <taxon>Strongylocentrotidae</taxon>
        <taxon>Strongylocentrotus</taxon>
    </lineage>
</organism>
<sequence length="558" mass="63657">MGCRRYRCSDVLLRSCCFGVSSNYIRSLYTKTLHLFRIHTRSSEGNDHNDGVNGLVNEKYIPSDEDNPSTNDDEWRGEMPPKEAYPGTMAGKAFESMMMTSIQQSTETQIEEKQTDKKLGIFDGVLMSFSAATNLRFILSAKPSRSNLGVLNGLRVISMFWIILLHCNLFLFGSKKLDNYYTILNTSNKFPRMVIHYATFGVDTFFVIGGLLVTYTTLMKLGKSKGKMNWLMFYFHRYWRLTPALLGAMALWISLGTHLAGQGSMIEIFYGYVEHWCKQHWWTYPLYINNLYPFPGNNNESCMGWAWYLACDMQFYFISPIIIIILYRKRNVGIGLILGLTTASIASAVGISWYYGINPVGPNFNHRLGGESLDVTYTKPYTRIQSYLVGMFVGYLLYRTVDRKIKIPLILVMLGWLTAFVLGIACVYCLYGVRKDPANDLEQYQAVLWEGLSRFAWAISIAWICFTCIKGYGGVINSFLSWNFWIPMGRLTYCTYLIHPLVIYNVLMSGKALFHFGIISFSFYFVGSVVFCYLAALILSLLMEVPAAGLEKVLFSRA</sequence>
<feature type="transmembrane region" description="Helical" evidence="2">
    <location>
        <begin position="305"/>
        <end position="327"/>
    </location>
</feature>
<dbReference type="Proteomes" id="UP000007110">
    <property type="component" value="Unassembled WGS sequence"/>
</dbReference>
<protein>
    <recommendedName>
        <fullName evidence="3">Acyltransferase 3 domain-containing protein</fullName>
    </recommendedName>
</protein>
<dbReference type="EnsemblMetazoa" id="XM_030984889">
    <property type="protein sequence ID" value="XP_030840749"/>
    <property type="gene ID" value="LOC100888821"/>
</dbReference>